<feature type="transmembrane region" description="Helical" evidence="10">
    <location>
        <begin position="133"/>
        <end position="159"/>
    </location>
</feature>
<feature type="region of interest" description="Disordered" evidence="9">
    <location>
        <begin position="904"/>
        <end position="926"/>
    </location>
</feature>
<evidence type="ECO:0000256" key="8">
    <source>
        <dbReference type="ARBA" id="ARBA00023136"/>
    </source>
</evidence>
<keyword evidence="13" id="KW-1185">Reference proteome</keyword>
<feature type="transmembrane region" description="Helical" evidence="10">
    <location>
        <begin position="409"/>
        <end position="428"/>
    </location>
</feature>
<dbReference type="EMBL" id="CT573213">
    <property type="protein sequence ID" value="CAJ61270.1"/>
    <property type="molecule type" value="Genomic_DNA"/>
</dbReference>
<dbReference type="InterPro" id="IPR032823">
    <property type="entry name" value="BCA_ABC_TP_C"/>
</dbReference>
<sequence>MTYLPYLIAGLVTGSVYGLAATGLVLTYKTSGLFNLGHGALATVAAYLFYELNVHANLPWGLAAAICVLVGGPVLGLVFELIARSLGSTGLSVRIASTIGFLLVVVSIVSLRYDSTTTRVVPQYLPQSSFHLGSTPITAAQVIIAVLGVTATAALAVFFRRARLGAAMRAVVDDGPLLDAAGTSALSVRRWSWIIGATFAATSGVLLAPLLAELNPLNLTFLVVTAFGAAAIGRFSSLPLTYGGGLVIGVAQQLCTKQFTTGVLTGLAPALPFLVLFVVLLISSRRRLSDDSRIVPRSRALVVPWPVQGVGGAAVLVLLAFIPQIDTLHLTDWTNALSYVILFLSLGLLVRTSGQVSLCHVSFMAIGVSAMSHLTQSEHLPWLLALIVSGLIAIPVGAVLAIPAIRLSGLYLALATFGFGILLQYMFYTEHYMFGESGVGLTLSRPAVSWLSVSSDKGYYYLVLVLAAAAAATTLMITRSRLGRLLRALADSPVGLATSGSSINVTRILVFCLSAFLAAEAGALQGVSAQQVSGDAYSPLLSLTFFALIMIVPGRDPWYALFASFGLILIPALAAFSGATTATCLQLLFGAAALLLPLSDRLFRQVSERLSERLPAALPARWKGETSTGPSVILPSTASVAAGHAGSRTPPRLASGSLDTHELTVRFGGVVAVDGVSLSAPVGRITGLIGPNGAGKTTTFNACSGLLRPAQGRVELDGRDVTRRGPAARARLGLGRTFQQMQLFDSLPVYDNVAMGAEARFAGSSALRQLSGTRAQMREVRRAADEAMELCGITDLAARPAGALSTGQRRLVDLARALAGHTKVLLLDEPSSGLDRAETVRFGDTLLEVVGARGVGILLVEHDMGLVTRVCDHIYVLDFGRQIFDGPPADVVASAAVREAYLGGSVAEPATSPDEQSPADTEKVTR</sequence>
<feature type="transmembrane region" description="Helical" evidence="10">
    <location>
        <begin position="95"/>
        <end position="113"/>
    </location>
</feature>
<dbReference type="CDD" id="cd06582">
    <property type="entry name" value="TM_PBP1_LivH_like"/>
    <property type="match status" value="1"/>
</dbReference>
<dbReference type="GO" id="GO:0015658">
    <property type="term" value="F:branched-chain amino acid transmembrane transporter activity"/>
    <property type="evidence" value="ECO:0007669"/>
    <property type="project" value="InterPro"/>
</dbReference>
<feature type="transmembrane region" description="Helical" evidence="10">
    <location>
        <begin position="559"/>
        <end position="579"/>
    </location>
</feature>
<feature type="transmembrane region" description="Helical" evidence="10">
    <location>
        <begin position="6"/>
        <end position="26"/>
    </location>
</feature>
<dbReference type="InterPro" id="IPR001851">
    <property type="entry name" value="ABC_transp_permease"/>
</dbReference>
<evidence type="ECO:0000256" key="7">
    <source>
        <dbReference type="ARBA" id="ARBA00022989"/>
    </source>
</evidence>
<feature type="transmembrane region" description="Helical" evidence="10">
    <location>
        <begin position="536"/>
        <end position="552"/>
    </location>
</feature>
<reference evidence="12 13" key="1">
    <citation type="journal article" date="2007" name="Genome Res.">
        <title>Genome characteristics of facultatively symbiotic Frankia sp. strains reflect host range and host plant biogeography.</title>
        <authorList>
            <person name="Normand P."/>
            <person name="Lapierre P."/>
            <person name="Tisa L.S."/>
            <person name="Gogarten J.P."/>
            <person name="Alloisio N."/>
            <person name="Bagnarol E."/>
            <person name="Bassi C.A."/>
            <person name="Berry A.M."/>
            <person name="Bickhart D.M."/>
            <person name="Choisne N."/>
            <person name="Couloux A."/>
            <person name="Cournoyer B."/>
            <person name="Cruveiller S."/>
            <person name="Daubin V."/>
            <person name="Demange N."/>
            <person name="Francino M.P."/>
            <person name="Goltsman E."/>
            <person name="Huang Y."/>
            <person name="Kopp O.R."/>
            <person name="Labarre L."/>
            <person name="Lapidus A."/>
            <person name="Lavire C."/>
            <person name="Marechal J."/>
            <person name="Martinez M."/>
            <person name="Mastronunzio J.E."/>
            <person name="Mullin B.C."/>
            <person name="Niemann J."/>
            <person name="Pujic P."/>
            <person name="Rawnsley T."/>
            <person name="Rouy Z."/>
            <person name="Schenowitz C."/>
            <person name="Sellstedt A."/>
            <person name="Tavares F."/>
            <person name="Tomkins J.P."/>
            <person name="Vallenet D."/>
            <person name="Valverde C."/>
            <person name="Wall L.G."/>
            <person name="Wang Y."/>
            <person name="Medigue C."/>
            <person name="Benson D.R."/>
        </authorList>
    </citation>
    <scope>NUCLEOTIDE SEQUENCE [LARGE SCALE GENOMIC DNA]</scope>
    <source>
        <strain evidence="13">DSM 45986 / CECT 9034 / ACN14a</strain>
    </source>
</reference>
<proteinExistence type="predicted"/>
<gene>
    <name evidence="12" type="ordered locus">FRAAL2623</name>
</gene>
<feature type="transmembrane region" description="Helical" evidence="10">
    <location>
        <begin position="62"/>
        <end position="83"/>
    </location>
</feature>
<evidence type="ECO:0000256" key="1">
    <source>
        <dbReference type="ARBA" id="ARBA00004651"/>
    </source>
</evidence>
<evidence type="ECO:0000256" key="9">
    <source>
        <dbReference type="SAM" id="MobiDB-lite"/>
    </source>
</evidence>
<feature type="transmembrane region" description="Helical" evidence="10">
    <location>
        <begin position="302"/>
        <end position="321"/>
    </location>
</feature>
<dbReference type="SMART" id="SM00382">
    <property type="entry name" value="AAA"/>
    <property type="match status" value="1"/>
</dbReference>
<dbReference type="RefSeq" id="WP_011603777.1">
    <property type="nucleotide sequence ID" value="NC_008278.1"/>
</dbReference>
<evidence type="ECO:0000313" key="12">
    <source>
        <dbReference type="EMBL" id="CAJ61270.1"/>
    </source>
</evidence>
<feature type="transmembrane region" description="Helical" evidence="10">
    <location>
        <begin position="191"/>
        <end position="212"/>
    </location>
</feature>
<dbReference type="Gene3D" id="3.40.50.300">
    <property type="entry name" value="P-loop containing nucleotide triphosphate hydrolases"/>
    <property type="match status" value="1"/>
</dbReference>
<dbReference type="GO" id="GO:0016887">
    <property type="term" value="F:ATP hydrolysis activity"/>
    <property type="evidence" value="ECO:0007669"/>
    <property type="project" value="InterPro"/>
</dbReference>
<dbReference type="eggNOG" id="COG0411">
    <property type="taxonomic scope" value="Bacteria"/>
</dbReference>
<dbReference type="Pfam" id="PF02653">
    <property type="entry name" value="BPD_transp_2"/>
    <property type="match status" value="2"/>
</dbReference>
<evidence type="ECO:0000256" key="10">
    <source>
        <dbReference type="SAM" id="Phobius"/>
    </source>
</evidence>
<organism evidence="12 13">
    <name type="scientific">Frankia alni (strain DSM 45986 / CECT 9034 / ACN14a)</name>
    <dbReference type="NCBI Taxonomy" id="326424"/>
    <lineage>
        <taxon>Bacteria</taxon>
        <taxon>Bacillati</taxon>
        <taxon>Actinomycetota</taxon>
        <taxon>Actinomycetes</taxon>
        <taxon>Frankiales</taxon>
        <taxon>Frankiaceae</taxon>
        <taxon>Frankia</taxon>
    </lineage>
</organism>
<name>Q0RMI1_FRAAA</name>
<keyword evidence="3" id="KW-1003">Cell membrane</keyword>
<keyword evidence="7 10" id="KW-1133">Transmembrane helix</keyword>
<comment type="subcellular location">
    <subcellularLocation>
        <location evidence="1">Cell membrane</location>
        <topology evidence="1">Multi-pass membrane protein</topology>
    </subcellularLocation>
</comment>
<keyword evidence="4 10" id="KW-0812">Transmembrane</keyword>
<dbReference type="OrthoDB" id="3396710at2"/>
<dbReference type="HOGENOM" id="CLU_006313_4_0_11"/>
<feature type="domain" description="ABC transporter" evidence="11">
    <location>
        <begin position="658"/>
        <end position="904"/>
    </location>
</feature>
<dbReference type="Pfam" id="PF12399">
    <property type="entry name" value="BCA_ABC_TP_C"/>
    <property type="match status" value="1"/>
</dbReference>
<dbReference type="AlphaFoldDB" id="Q0RMI1"/>
<keyword evidence="12" id="KW-0378">Hydrolase</keyword>
<dbReference type="STRING" id="326424.FRAAL2623"/>
<dbReference type="InterPro" id="IPR043428">
    <property type="entry name" value="LivM-like"/>
</dbReference>
<dbReference type="PROSITE" id="PS50893">
    <property type="entry name" value="ABC_TRANSPORTER_2"/>
    <property type="match status" value="1"/>
</dbReference>
<keyword evidence="5" id="KW-0547">Nucleotide-binding</keyword>
<keyword evidence="2" id="KW-0813">Transport</keyword>
<feature type="transmembrane region" description="Helical" evidence="10">
    <location>
        <begin position="333"/>
        <end position="350"/>
    </location>
</feature>
<dbReference type="eggNOG" id="COG4177">
    <property type="taxonomic scope" value="Bacteria"/>
</dbReference>
<feature type="transmembrane region" description="Helical" evidence="10">
    <location>
        <begin position="357"/>
        <end position="374"/>
    </location>
</feature>
<dbReference type="CDD" id="cd06581">
    <property type="entry name" value="TM_PBP1_LivM_like"/>
    <property type="match status" value="1"/>
</dbReference>
<accession>Q0RMI1</accession>
<dbReference type="Pfam" id="PF00005">
    <property type="entry name" value="ABC_tran"/>
    <property type="match status" value="1"/>
</dbReference>
<protein>
    <recommendedName>
        <fullName evidence="11">ABC transporter domain-containing protein</fullName>
    </recommendedName>
</protein>
<keyword evidence="6" id="KW-0067">ATP-binding</keyword>
<dbReference type="KEGG" id="fal:FRAAL2623"/>
<dbReference type="GO" id="GO:0005524">
    <property type="term" value="F:ATP binding"/>
    <property type="evidence" value="ECO:0007669"/>
    <property type="project" value="UniProtKB-KW"/>
</dbReference>
<feature type="transmembrane region" description="Helical" evidence="10">
    <location>
        <begin position="33"/>
        <end position="50"/>
    </location>
</feature>
<dbReference type="GO" id="GO:0005886">
    <property type="term" value="C:plasma membrane"/>
    <property type="evidence" value="ECO:0007669"/>
    <property type="project" value="UniProtKB-SubCell"/>
</dbReference>
<dbReference type="InterPro" id="IPR027417">
    <property type="entry name" value="P-loop_NTPase"/>
</dbReference>
<evidence type="ECO:0000256" key="3">
    <source>
        <dbReference type="ARBA" id="ARBA00022475"/>
    </source>
</evidence>
<dbReference type="SUPFAM" id="SSF52540">
    <property type="entry name" value="P-loop containing nucleoside triphosphate hydrolases"/>
    <property type="match status" value="1"/>
</dbReference>
<evidence type="ECO:0000256" key="5">
    <source>
        <dbReference type="ARBA" id="ARBA00022741"/>
    </source>
</evidence>
<dbReference type="CDD" id="cd03219">
    <property type="entry name" value="ABC_Mj1267_LivG_branched"/>
    <property type="match status" value="1"/>
</dbReference>
<dbReference type="eggNOG" id="COG0559">
    <property type="taxonomic scope" value="Bacteria"/>
</dbReference>
<feature type="transmembrane region" description="Helical" evidence="10">
    <location>
        <begin position="458"/>
        <end position="477"/>
    </location>
</feature>
<keyword evidence="8 10" id="KW-0472">Membrane</keyword>
<dbReference type="PANTHER" id="PTHR45772:SF1">
    <property type="entry name" value="ABC TRANSPORTER ATP-BINDING PROTEIN"/>
    <property type="match status" value="1"/>
</dbReference>
<dbReference type="InterPro" id="IPR051120">
    <property type="entry name" value="ABC_AA/LPS_Transport"/>
</dbReference>
<evidence type="ECO:0000313" key="13">
    <source>
        <dbReference type="Proteomes" id="UP000000657"/>
    </source>
</evidence>
<dbReference type="InterPro" id="IPR003439">
    <property type="entry name" value="ABC_transporter-like_ATP-bd"/>
</dbReference>
<feature type="transmembrane region" description="Helical" evidence="10">
    <location>
        <begin position="505"/>
        <end position="524"/>
    </location>
</feature>
<feature type="transmembrane region" description="Helical" evidence="10">
    <location>
        <begin position="263"/>
        <end position="282"/>
    </location>
</feature>
<dbReference type="Proteomes" id="UP000000657">
    <property type="component" value="Chromosome"/>
</dbReference>
<dbReference type="PANTHER" id="PTHR45772">
    <property type="entry name" value="CONSERVED COMPONENT OF ABC TRANSPORTER FOR NATURAL AMINO ACIDS-RELATED"/>
    <property type="match status" value="1"/>
</dbReference>
<dbReference type="InterPro" id="IPR003593">
    <property type="entry name" value="AAA+_ATPase"/>
</dbReference>
<evidence type="ECO:0000256" key="2">
    <source>
        <dbReference type="ARBA" id="ARBA00022448"/>
    </source>
</evidence>
<evidence type="ECO:0000256" key="6">
    <source>
        <dbReference type="ARBA" id="ARBA00022840"/>
    </source>
</evidence>
<evidence type="ECO:0000259" key="11">
    <source>
        <dbReference type="PROSITE" id="PS50893"/>
    </source>
</evidence>
<feature type="transmembrane region" description="Helical" evidence="10">
    <location>
        <begin position="380"/>
        <end position="402"/>
    </location>
</feature>
<evidence type="ECO:0000256" key="4">
    <source>
        <dbReference type="ARBA" id="ARBA00022692"/>
    </source>
</evidence>